<protein>
    <submittedName>
        <fullName evidence="2">Recombinase RecT</fullName>
    </submittedName>
</protein>
<feature type="region of interest" description="Disordered" evidence="1">
    <location>
        <begin position="219"/>
        <end position="254"/>
    </location>
</feature>
<name>A0ABT4ED41_PAEAL</name>
<dbReference type="Pfam" id="PF03837">
    <property type="entry name" value="RecT"/>
    <property type="match status" value="1"/>
</dbReference>
<evidence type="ECO:0000313" key="3">
    <source>
        <dbReference type="Proteomes" id="UP001527090"/>
    </source>
</evidence>
<organism evidence="2 3">
    <name type="scientific">Paenibacillus alvei</name>
    <name type="common">Bacillus alvei</name>
    <dbReference type="NCBI Taxonomy" id="44250"/>
    <lineage>
        <taxon>Bacteria</taxon>
        <taxon>Bacillati</taxon>
        <taxon>Bacillota</taxon>
        <taxon>Bacilli</taxon>
        <taxon>Bacillales</taxon>
        <taxon>Paenibacillaceae</taxon>
        <taxon>Paenibacillus</taxon>
    </lineage>
</organism>
<reference evidence="2 3" key="1">
    <citation type="submission" date="2022-05" db="EMBL/GenBank/DDBJ databases">
        <title>Genome Sequencing of Bee-Associated Microbes.</title>
        <authorList>
            <person name="Dunlap C."/>
        </authorList>
    </citation>
    <scope>NUCLEOTIDE SEQUENCE [LARGE SCALE GENOMIC DNA]</scope>
    <source>
        <strain evidence="2 3">NRRL NRS-750</strain>
    </source>
</reference>
<evidence type="ECO:0000256" key="1">
    <source>
        <dbReference type="SAM" id="MobiDB-lite"/>
    </source>
</evidence>
<dbReference type="InterPro" id="IPR018330">
    <property type="entry name" value="RecT_fam"/>
</dbReference>
<dbReference type="EMBL" id="JAMDLY010000012">
    <property type="protein sequence ID" value="MCY9530543.1"/>
    <property type="molecule type" value="Genomic_DNA"/>
</dbReference>
<feature type="compositionally biased region" description="Acidic residues" evidence="1">
    <location>
        <begin position="236"/>
        <end position="254"/>
    </location>
</feature>
<accession>A0ABT4ED41</accession>
<evidence type="ECO:0000313" key="2">
    <source>
        <dbReference type="EMBL" id="MCY9530543.1"/>
    </source>
</evidence>
<dbReference type="RefSeq" id="WP_268632295.1">
    <property type="nucleotide sequence ID" value="NZ_JAMDLY010000012.1"/>
</dbReference>
<dbReference type="NCBIfam" id="TIGR00616">
    <property type="entry name" value="rect"/>
    <property type="match status" value="1"/>
</dbReference>
<dbReference type="InterPro" id="IPR004590">
    <property type="entry name" value="ssDNA_annealing_RecT"/>
</dbReference>
<keyword evidence="3" id="KW-1185">Reference proteome</keyword>
<sequence>MSGYITQIQEALDQLLDAKHDALPSGFKKTRFSENCKAYLRDVIGIEKANIDDVVLALFKGAVLGLDFFAKECHVIVEGGVAKFQTDYKGEMTLVKRHSVRPILDIYAKNVREGDDFREEIKEGIPLIHFNPVSFNNSPIVGTFAVALFHDGGMVYETMPAEEIEQIRQHYGKNPGSDTWEKSQGEMYKRTVLRRLCKTIETDFDTEQSLAYEAGSAFEFTRAPRPQQRSPFNPIEPEEGEVVSDEGTPETDEG</sequence>
<dbReference type="Proteomes" id="UP001527090">
    <property type="component" value="Unassembled WGS sequence"/>
</dbReference>
<comment type="caution">
    <text evidence="2">The sequence shown here is derived from an EMBL/GenBank/DDBJ whole genome shotgun (WGS) entry which is preliminary data.</text>
</comment>
<gene>
    <name evidence="2" type="ORF">M5X04_14570</name>
</gene>
<proteinExistence type="predicted"/>